<keyword evidence="2" id="KW-1185">Reference proteome</keyword>
<dbReference type="Proteomes" id="UP000799754">
    <property type="component" value="Unassembled WGS sequence"/>
</dbReference>
<reference evidence="1" key="1">
    <citation type="journal article" date="2020" name="Stud. Mycol.">
        <title>101 Dothideomycetes genomes: a test case for predicting lifestyles and emergence of pathogens.</title>
        <authorList>
            <person name="Haridas S."/>
            <person name="Albert R."/>
            <person name="Binder M."/>
            <person name="Bloem J."/>
            <person name="Labutti K."/>
            <person name="Salamov A."/>
            <person name="Andreopoulos B."/>
            <person name="Baker S."/>
            <person name="Barry K."/>
            <person name="Bills G."/>
            <person name="Bluhm B."/>
            <person name="Cannon C."/>
            <person name="Castanera R."/>
            <person name="Culley D."/>
            <person name="Daum C."/>
            <person name="Ezra D."/>
            <person name="Gonzalez J."/>
            <person name="Henrissat B."/>
            <person name="Kuo A."/>
            <person name="Liang C."/>
            <person name="Lipzen A."/>
            <person name="Lutzoni F."/>
            <person name="Magnuson J."/>
            <person name="Mondo S."/>
            <person name="Nolan M."/>
            <person name="Ohm R."/>
            <person name="Pangilinan J."/>
            <person name="Park H.-J."/>
            <person name="Ramirez L."/>
            <person name="Alfaro M."/>
            <person name="Sun H."/>
            <person name="Tritt A."/>
            <person name="Yoshinaga Y."/>
            <person name="Zwiers L.-H."/>
            <person name="Turgeon B."/>
            <person name="Goodwin S."/>
            <person name="Spatafora J."/>
            <person name="Crous P."/>
            <person name="Grigoriev I."/>
        </authorList>
    </citation>
    <scope>NUCLEOTIDE SEQUENCE</scope>
    <source>
        <strain evidence="1">CBS 525.71</strain>
    </source>
</reference>
<sequence>MFDPSKPLRYDMTLIDSQHTCHASSYTAPQLPATDLAKGAIACPIMSRRPRILRKSRQSRQTLRRNTTRLLQHPRSPDPPGDNITIKDAPENSDYLFTVPSTSHSHLARASQDLLKRVSCLFDSPSDLHDEGTLKAGLGTYVSLPFNRGPAESANS</sequence>
<dbReference type="EMBL" id="MU006720">
    <property type="protein sequence ID" value="KAF2626665.1"/>
    <property type="molecule type" value="Genomic_DNA"/>
</dbReference>
<proteinExistence type="predicted"/>
<comment type="caution">
    <text evidence="1">The sequence shown here is derived from an EMBL/GenBank/DDBJ whole genome shotgun (WGS) entry which is preliminary data.</text>
</comment>
<organism evidence="1 2">
    <name type="scientific">Macroventuria anomochaeta</name>
    <dbReference type="NCBI Taxonomy" id="301207"/>
    <lineage>
        <taxon>Eukaryota</taxon>
        <taxon>Fungi</taxon>
        <taxon>Dikarya</taxon>
        <taxon>Ascomycota</taxon>
        <taxon>Pezizomycotina</taxon>
        <taxon>Dothideomycetes</taxon>
        <taxon>Pleosporomycetidae</taxon>
        <taxon>Pleosporales</taxon>
        <taxon>Pleosporineae</taxon>
        <taxon>Didymellaceae</taxon>
        <taxon>Macroventuria</taxon>
    </lineage>
</organism>
<name>A0ACB6RZ14_9PLEO</name>
<evidence type="ECO:0000313" key="1">
    <source>
        <dbReference type="EMBL" id="KAF2626665.1"/>
    </source>
</evidence>
<gene>
    <name evidence="1" type="ORF">BU25DRAFT_92535</name>
</gene>
<protein>
    <submittedName>
        <fullName evidence="1">Uncharacterized protein</fullName>
    </submittedName>
</protein>
<evidence type="ECO:0000313" key="2">
    <source>
        <dbReference type="Proteomes" id="UP000799754"/>
    </source>
</evidence>
<accession>A0ACB6RZ14</accession>